<name>A0A1Q9DT84_SYMMI</name>
<comment type="caution">
    <text evidence="2">The sequence shown here is derived from an EMBL/GenBank/DDBJ whole genome shotgun (WGS) entry which is preliminary data.</text>
</comment>
<keyword evidence="1" id="KW-0732">Signal</keyword>
<reference evidence="2 3" key="1">
    <citation type="submission" date="2016-02" db="EMBL/GenBank/DDBJ databases">
        <title>Genome analysis of coral dinoflagellate symbionts highlights evolutionary adaptations to a symbiotic lifestyle.</title>
        <authorList>
            <person name="Aranda M."/>
            <person name="Li Y."/>
            <person name="Liew Y.J."/>
            <person name="Baumgarten S."/>
            <person name="Simakov O."/>
            <person name="Wilson M."/>
            <person name="Piel J."/>
            <person name="Ashoor H."/>
            <person name="Bougouffa S."/>
            <person name="Bajic V.B."/>
            <person name="Ryu T."/>
            <person name="Ravasi T."/>
            <person name="Bayer T."/>
            <person name="Micklem G."/>
            <person name="Kim H."/>
            <person name="Bhak J."/>
            <person name="Lajeunesse T.C."/>
            <person name="Voolstra C.R."/>
        </authorList>
    </citation>
    <scope>NUCLEOTIDE SEQUENCE [LARGE SCALE GENOMIC DNA]</scope>
    <source>
        <strain evidence="2 3">CCMP2467</strain>
    </source>
</reference>
<keyword evidence="3" id="KW-1185">Reference proteome</keyword>
<dbReference type="OrthoDB" id="444798at2759"/>
<evidence type="ECO:0000313" key="3">
    <source>
        <dbReference type="Proteomes" id="UP000186817"/>
    </source>
</evidence>
<feature type="chain" id="PRO_5012977457" evidence="1">
    <location>
        <begin position="23"/>
        <end position="177"/>
    </location>
</feature>
<protein>
    <submittedName>
        <fullName evidence="2">Uncharacterized protein</fullName>
    </submittedName>
</protein>
<evidence type="ECO:0000313" key="2">
    <source>
        <dbReference type="EMBL" id="OLP98383.1"/>
    </source>
</evidence>
<feature type="signal peptide" evidence="1">
    <location>
        <begin position="1"/>
        <end position="22"/>
    </location>
</feature>
<dbReference type="EMBL" id="LSRX01000399">
    <property type="protein sequence ID" value="OLP98383.1"/>
    <property type="molecule type" value="Genomic_DNA"/>
</dbReference>
<dbReference type="Proteomes" id="UP000186817">
    <property type="component" value="Unassembled WGS sequence"/>
</dbReference>
<proteinExistence type="predicted"/>
<dbReference type="AlphaFoldDB" id="A0A1Q9DT84"/>
<organism evidence="2 3">
    <name type="scientific">Symbiodinium microadriaticum</name>
    <name type="common">Dinoflagellate</name>
    <name type="synonym">Zooxanthella microadriatica</name>
    <dbReference type="NCBI Taxonomy" id="2951"/>
    <lineage>
        <taxon>Eukaryota</taxon>
        <taxon>Sar</taxon>
        <taxon>Alveolata</taxon>
        <taxon>Dinophyceae</taxon>
        <taxon>Suessiales</taxon>
        <taxon>Symbiodiniaceae</taxon>
        <taxon>Symbiodinium</taxon>
    </lineage>
</organism>
<sequence>MAIPVSELAAVTLFLMGYCSLADPGQLKKTRNISLDGIDLEQGERPFRAHLSGPGSTVERSDDMIITVAARAAGDRLGIVLDGYLALLLAQKGMWEQEIAVVPIFRIHIGLVCRNELAEEWKHHVNYVARSSCIEWYNELYDNNAFEYDRTRNQWDKGASTNCWNFWCWPRWPAARG</sequence>
<accession>A0A1Q9DT84</accession>
<evidence type="ECO:0000256" key="1">
    <source>
        <dbReference type="SAM" id="SignalP"/>
    </source>
</evidence>
<gene>
    <name evidence="2" type="ORF">AK812_SmicGene19172</name>
</gene>